<dbReference type="EMBL" id="LR797001">
    <property type="protein sequence ID" value="CAB4180668.1"/>
    <property type="molecule type" value="Genomic_DNA"/>
</dbReference>
<evidence type="ECO:0000313" key="1">
    <source>
        <dbReference type="EMBL" id="CAB4180668.1"/>
    </source>
</evidence>
<sequence>MKMNATHYEYLYTAINSLDRDAVLKHKALNLGNDKVKRFVWDLCYMIKASNWICDNLYSYLDDSHIETALKSIARECNYI</sequence>
<protein>
    <submittedName>
        <fullName evidence="1">Uncharacterized protein</fullName>
    </submittedName>
</protein>
<proteinExistence type="predicted"/>
<reference evidence="1" key="1">
    <citation type="submission" date="2020-05" db="EMBL/GenBank/DDBJ databases">
        <authorList>
            <person name="Chiriac C."/>
            <person name="Salcher M."/>
            <person name="Ghai R."/>
            <person name="Kavagutti S V."/>
        </authorList>
    </citation>
    <scope>NUCLEOTIDE SEQUENCE</scope>
</reference>
<organism evidence="1">
    <name type="scientific">uncultured Caudovirales phage</name>
    <dbReference type="NCBI Taxonomy" id="2100421"/>
    <lineage>
        <taxon>Viruses</taxon>
        <taxon>Duplodnaviria</taxon>
        <taxon>Heunggongvirae</taxon>
        <taxon>Uroviricota</taxon>
        <taxon>Caudoviricetes</taxon>
        <taxon>Peduoviridae</taxon>
        <taxon>Maltschvirus</taxon>
        <taxon>Maltschvirus maltsch</taxon>
    </lineage>
</organism>
<gene>
    <name evidence="1" type="ORF">UFOVP1043_79</name>
</gene>
<accession>A0A6J5QHP1</accession>
<name>A0A6J5QHP1_9CAUD</name>